<dbReference type="RefSeq" id="WP_177209100.1">
    <property type="nucleotide sequence ID" value="NZ_FOKW01000002.1"/>
</dbReference>
<dbReference type="Proteomes" id="UP000199161">
    <property type="component" value="Unassembled WGS sequence"/>
</dbReference>
<dbReference type="AlphaFoldDB" id="A0A1I1E474"/>
<keyword evidence="2" id="KW-1185">Reference proteome</keyword>
<proteinExistence type="predicted"/>
<gene>
    <name evidence="1" type="ORF">SAMN05444422_102162</name>
</gene>
<evidence type="ECO:0008006" key="3">
    <source>
        <dbReference type="Google" id="ProtNLM"/>
    </source>
</evidence>
<accession>A0A1I1E474</accession>
<evidence type="ECO:0000313" key="2">
    <source>
        <dbReference type="Proteomes" id="UP000199161"/>
    </source>
</evidence>
<protein>
    <recommendedName>
        <fullName evidence="3">Small CPxCG-related zinc finger protein</fullName>
    </recommendedName>
</protein>
<name>A0A1I1E474_NATHA</name>
<reference evidence="2" key="1">
    <citation type="submission" date="2016-10" db="EMBL/GenBank/DDBJ databases">
        <authorList>
            <person name="Varghese N."/>
            <person name="Submissions S."/>
        </authorList>
    </citation>
    <scope>NUCLEOTIDE SEQUENCE [LARGE SCALE GENOMIC DNA]</scope>
    <source>
        <strain evidence="2">DSM 13078</strain>
    </source>
</reference>
<evidence type="ECO:0000313" key="1">
    <source>
        <dbReference type="EMBL" id="SFB81452.1"/>
    </source>
</evidence>
<organism evidence="1 2">
    <name type="scientific">Natronobacterium haloterrestre</name>
    <name type="common">Halobiforma haloterrestris</name>
    <dbReference type="NCBI Taxonomy" id="148448"/>
    <lineage>
        <taxon>Archaea</taxon>
        <taxon>Methanobacteriati</taxon>
        <taxon>Methanobacteriota</taxon>
        <taxon>Stenosarchaea group</taxon>
        <taxon>Halobacteria</taxon>
        <taxon>Halobacteriales</taxon>
        <taxon>Natrialbaceae</taxon>
        <taxon>Natronobacterium</taxon>
    </lineage>
</organism>
<sequence length="56" mass="6189">MATCPHCEDPLELAIGPEEVTVHRDDGTETIEPDVFTCHSCDAVLFATVSRELEEE</sequence>
<dbReference type="OrthoDB" id="193604at2157"/>
<dbReference type="EMBL" id="FOKW01000002">
    <property type="protein sequence ID" value="SFB81452.1"/>
    <property type="molecule type" value="Genomic_DNA"/>
</dbReference>